<dbReference type="RefSeq" id="WP_161861728.1">
    <property type="nucleotide sequence ID" value="NZ_CP046620.1"/>
</dbReference>
<dbReference type="KEGG" id="amaq:GO499_08105"/>
<proteinExistence type="predicted"/>
<accession>A0A6P1T0J4</accession>
<feature type="chain" id="PRO_5026650257" description="Lipoprotein with Yx(FWY)xxD motif" evidence="1">
    <location>
        <begin position="23"/>
        <end position="121"/>
    </location>
</feature>
<feature type="signal peptide" evidence="1">
    <location>
        <begin position="1"/>
        <end position="22"/>
    </location>
</feature>
<evidence type="ECO:0008006" key="4">
    <source>
        <dbReference type="Google" id="ProtNLM"/>
    </source>
</evidence>
<reference evidence="2 3" key="1">
    <citation type="submission" date="2019-12" db="EMBL/GenBank/DDBJ databases">
        <title>Complete genome sequence of Algicella marina strain 9Alg 56(T) isolated from the red alga Tichocarpus crinitus.</title>
        <authorList>
            <person name="Kim S.-G."/>
            <person name="Nedashkovskaya O.I."/>
        </authorList>
    </citation>
    <scope>NUCLEOTIDE SEQUENCE [LARGE SCALE GENOMIC DNA]</scope>
    <source>
        <strain evidence="2 3">9Alg 56</strain>
    </source>
</reference>
<name>A0A6P1T0J4_9RHOB</name>
<sequence>MMKMKTMIAATGLALLASMATAASVSRNSAGVLADEAGMTLYIFDKDSKGVSNCYDDCAEAWPPFFAAAGAAADGDFTLVERKDGKMQWAFGGMPLYYWAGDSAPGDTSGDGVGGVWHVVK</sequence>
<organism evidence="2 3">
    <name type="scientific">Algicella marina</name>
    <dbReference type="NCBI Taxonomy" id="2683284"/>
    <lineage>
        <taxon>Bacteria</taxon>
        <taxon>Pseudomonadati</taxon>
        <taxon>Pseudomonadota</taxon>
        <taxon>Alphaproteobacteria</taxon>
        <taxon>Rhodobacterales</taxon>
        <taxon>Paracoccaceae</taxon>
        <taxon>Algicella</taxon>
    </lineage>
</organism>
<gene>
    <name evidence="2" type="ORF">GO499_08105</name>
</gene>
<dbReference type="GO" id="GO:0043448">
    <property type="term" value="P:alkane catabolic process"/>
    <property type="evidence" value="ECO:0007669"/>
    <property type="project" value="TreeGrafter"/>
</dbReference>
<keyword evidence="3" id="KW-1185">Reference proteome</keyword>
<dbReference type="Pfam" id="PF03640">
    <property type="entry name" value="Lipoprotein_15"/>
    <property type="match status" value="2"/>
</dbReference>
<dbReference type="PANTHER" id="PTHR39335">
    <property type="entry name" value="BLL4220 PROTEIN"/>
    <property type="match status" value="1"/>
</dbReference>
<protein>
    <recommendedName>
        <fullName evidence="4">Lipoprotein with Yx(FWY)xxD motif</fullName>
    </recommendedName>
</protein>
<dbReference type="PIRSF" id="PIRSF029720">
    <property type="entry name" value="UCP029720"/>
    <property type="match status" value="1"/>
</dbReference>
<evidence type="ECO:0000313" key="3">
    <source>
        <dbReference type="Proteomes" id="UP000464495"/>
    </source>
</evidence>
<dbReference type="EMBL" id="CP046620">
    <property type="protein sequence ID" value="QHQ35163.1"/>
    <property type="molecule type" value="Genomic_DNA"/>
</dbReference>
<evidence type="ECO:0000313" key="2">
    <source>
        <dbReference type="EMBL" id="QHQ35163.1"/>
    </source>
</evidence>
<keyword evidence="1" id="KW-0732">Signal</keyword>
<dbReference type="Proteomes" id="UP000464495">
    <property type="component" value="Chromosome"/>
</dbReference>
<dbReference type="AlphaFoldDB" id="A0A6P1T0J4"/>
<dbReference type="InterPro" id="IPR005297">
    <property type="entry name" value="Lipoprotein_repeat"/>
</dbReference>
<evidence type="ECO:0000256" key="1">
    <source>
        <dbReference type="SAM" id="SignalP"/>
    </source>
</evidence>
<dbReference type="PANTHER" id="PTHR39335:SF1">
    <property type="entry name" value="BLL4220 PROTEIN"/>
    <property type="match status" value="1"/>
</dbReference>
<dbReference type="InterPro" id="IPR014558">
    <property type="entry name" value="UCP029720"/>
</dbReference>